<proteinExistence type="predicted"/>
<evidence type="ECO:0000256" key="1">
    <source>
        <dbReference type="SAM" id="MobiDB-lite"/>
    </source>
</evidence>
<dbReference type="EMBL" id="GL444624">
    <property type="protein sequence ID" value="EFN60789.1"/>
    <property type="molecule type" value="Genomic_DNA"/>
</dbReference>
<gene>
    <name evidence="2" type="ORF">EAG_06392</name>
</gene>
<name>E2B0J4_CAMFO</name>
<keyword evidence="3" id="KW-1185">Reference proteome</keyword>
<evidence type="ECO:0000313" key="3">
    <source>
        <dbReference type="Proteomes" id="UP000000311"/>
    </source>
</evidence>
<evidence type="ECO:0000313" key="2">
    <source>
        <dbReference type="EMBL" id="EFN60789.1"/>
    </source>
</evidence>
<dbReference type="Proteomes" id="UP000000311">
    <property type="component" value="Unassembled WGS sequence"/>
</dbReference>
<dbReference type="InParanoid" id="E2B0J4"/>
<accession>E2B0J4</accession>
<protein>
    <submittedName>
        <fullName evidence="2">Uncharacterized protein</fullName>
    </submittedName>
</protein>
<feature type="region of interest" description="Disordered" evidence="1">
    <location>
        <begin position="1"/>
        <end position="81"/>
    </location>
</feature>
<reference evidence="2 3" key="1">
    <citation type="journal article" date="2010" name="Science">
        <title>Genomic comparison of the ants Camponotus floridanus and Harpegnathos saltator.</title>
        <authorList>
            <person name="Bonasio R."/>
            <person name="Zhang G."/>
            <person name="Ye C."/>
            <person name="Mutti N.S."/>
            <person name="Fang X."/>
            <person name="Qin N."/>
            <person name="Donahue G."/>
            <person name="Yang P."/>
            <person name="Li Q."/>
            <person name="Li C."/>
            <person name="Zhang P."/>
            <person name="Huang Z."/>
            <person name="Berger S.L."/>
            <person name="Reinberg D."/>
            <person name="Wang J."/>
            <person name="Liebig J."/>
        </authorList>
    </citation>
    <scope>NUCLEOTIDE SEQUENCE [LARGE SCALE GENOMIC DNA]</scope>
    <source>
        <strain evidence="3">C129</strain>
    </source>
</reference>
<organism evidence="3">
    <name type="scientific">Camponotus floridanus</name>
    <name type="common">Florida carpenter ant</name>
    <dbReference type="NCBI Taxonomy" id="104421"/>
    <lineage>
        <taxon>Eukaryota</taxon>
        <taxon>Metazoa</taxon>
        <taxon>Ecdysozoa</taxon>
        <taxon>Arthropoda</taxon>
        <taxon>Hexapoda</taxon>
        <taxon>Insecta</taxon>
        <taxon>Pterygota</taxon>
        <taxon>Neoptera</taxon>
        <taxon>Endopterygota</taxon>
        <taxon>Hymenoptera</taxon>
        <taxon>Apocrita</taxon>
        <taxon>Aculeata</taxon>
        <taxon>Formicoidea</taxon>
        <taxon>Formicidae</taxon>
        <taxon>Formicinae</taxon>
        <taxon>Camponotus</taxon>
    </lineage>
</organism>
<feature type="compositionally biased region" description="Basic and acidic residues" evidence="1">
    <location>
        <begin position="72"/>
        <end position="81"/>
    </location>
</feature>
<sequence length="81" mass="9113">MNGIKQMKRHETNEQSVLHSQYTKRRTARRTCAERQHVSKQSKKEEVASPVPRGMPGGTRGIRGGWDAQNNGDKKLLAVAE</sequence>
<feature type="compositionally biased region" description="Gly residues" evidence="1">
    <location>
        <begin position="55"/>
        <end position="64"/>
    </location>
</feature>
<feature type="compositionally biased region" description="Basic and acidic residues" evidence="1">
    <location>
        <begin position="31"/>
        <end position="47"/>
    </location>
</feature>
<dbReference type="AlphaFoldDB" id="E2B0J4"/>